<dbReference type="RefSeq" id="WP_187718952.1">
    <property type="nucleotide sequence ID" value="NZ_JACTAH010000002.1"/>
</dbReference>
<keyword evidence="1" id="KW-0472">Membrane</keyword>
<dbReference type="EMBL" id="JACYTO010000002">
    <property type="protein sequence ID" value="MBD8504180.1"/>
    <property type="molecule type" value="Genomic_DNA"/>
</dbReference>
<sequence>MHIGRRGARSLLIGAAVLAWLVLAWLTTAPDEPSSFGALVAVVPYMAIALVMALRSRSRAPAVALWLAVAALVWWQWPQIRSRFEWIYLIQHVGAFSLLALGFARTLAAGAEPLITRMARLTHEDPLPPALARYTRGATLAWTLFFSAMCASSLLLFFLGQMAAWSLLVTLLTPALTVAMFVAEYLVRLLVLPNDIRPGLVDSVRAVLRNRNGATPPAF</sequence>
<organism evidence="2 3">
    <name type="scientific">Thauera sedimentorum</name>
    <dbReference type="NCBI Taxonomy" id="2767595"/>
    <lineage>
        <taxon>Bacteria</taxon>
        <taxon>Pseudomonadati</taxon>
        <taxon>Pseudomonadota</taxon>
        <taxon>Betaproteobacteria</taxon>
        <taxon>Rhodocyclales</taxon>
        <taxon>Zoogloeaceae</taxon>
        <taxon>Thauera</taxon>
    </lineage>
</organism>
<dbReference type="Proteomes" id="UP000603602">
    <property type="component" value="Unassembled WGS sequence"/>
</dbReference>
<comment type="caution">
    <text evidence="2">The sequence shown here is derived from an EMBL/GenBank/DDBJ whole genome shotgun (WGS) entry which is preliminary data.</text>
</comment>
<evidence type="ECO:0008006" key="4">
    <source>
        <dbReference type="Google" id="ProtNLM"/>
    </source>
</evidence>
<keyword evidence="1" id="KW-0812">Transmembrane</keyword>
<keyword evidence="1" id="KW-1133">Transmembrane helix</keyword>
<evidence type="ECO:0000313" key="3">
    <source>
        <dbReference type="Proteomes" id="UP000603602"/>
    </source>
</evidence>
<reference evidence="3" key="1">
    <citation type="submission" date="2023-07" db="EMBL/GenBank/DDBJ databases">
        <title>Thauera sp. CAU 1555 isolated from sand of Yaerae Beach.</title>
        <authorList>
            <person name="Kim W."/>
        </authorList>
    </citation>
    <scope>NUCLEOTIDE SEQUENCE [LARGE SCALE GENOMIC DNA]</scope>
    <source>
        <strain evidence="3">CAU 1555</strain>
    </source>
</reference>
<feature type="transmembrane region" description="Helical" evidence="1">
    <location>
        <begin position="34"/>
        <end position="53"/>
    </location>
</feature>
<keyword evidence="3" id="KW-1185">Reference proteome</keyword>
<feature type="transmembrane region" description="Helical" evidence="1">
    <location>
        <begin position="60"/>
        <end position="77"/>
    </location>
</feature>
<feature type="transmembrane region" description="Helical" evidence="1">
    <location>
        <begin position="165"/>
        <end position="187"/>
    </location>
</feature>
<protein>
    <recommendedName>
        <fullName evidence="4">Transmembrane protein</fullName>
    </recommendedName>
</protein>
<accession>A0ABR9BCW6</accession>
<gene>
    <name evidence="2" type="ORF">IFO67_14890</name>
</gene>
<proteinExistence type="predicted"/>
<evidence type="ECO:0000313" key="2">
    <source>
        <dbReference type="EMBL" id="MBD8504180.1"/>
    </source>
</evidence>
<feature type="transmembrane region" description="Helical" evidence="1">
    <location>
        <begin position="140"/>
        <end position="159"/>
    </location>
</feature>
<name>A0ABR9BCW6_9RHOO</name>
<evidence type="ECO:0000256" key="1">
    <source>
        <dbReference type="SAM" id="Phobius"/>
    </source>
</evidence>
<feature type="transmembrane region" description="Helical" evidence="1">
    <location>
        <begin position="89"/>
        <end position="108"/>
    </location>
</feature>